<evidence type="ECO:0000256" key="5">
    <source>
        <dbReference type="ARBA" id="ARBA00044503"/>
    </source>
</evidence>
<evidence type="ECO:0000256" key="4">
    <source>
        <dbReference type="ARBA" id="ARBA00022807"/>
    </source>
</evidence>
<dbReference type="EMBL" id="JAAEEH010000024">
    <property type="protein sequence ID" value="NDL67919.1"/>
    <property type="molecule type" value="Genomic_DNA"/>
</dbReference>
<accession>A0A7X5KND4</accession>
<dbReference type="CDD" id="cd16332">
    <property type="entry name" value="Prp-like"/>
    <property type="match status" value="1"/>
</dbReference>
<evidence type="ECO:0000313" key="8">
    <source>
        <dbReference type="Proteomes" id="UP000461585"/>
    </source>
</evidence>
<dbReference type="Pfam" id="PF04327">
    <property type="entry name" value="Peptidase_Prp"/>
    <property type="match status" value="1"/>
</dbReference>
<sequence length="108" mass="12030">MIHVRFLYCNKQPMGFSMDGHAGFDVHGKDIVCAAVSALALNTVNSIEAFTSDKFHVSVDEEEGSLHFRLEHAPGKEAALLLKSLELGVRGIHEDYGREYIQVKKEEV</sequence>
<dbReference type="InterPro" id="IPR007422">
    <property type="entry name" value="Peptidase_Prp"/>
</dbReference>
<evidence type="ECO:0000313" key="7">
    <source>
        <dbReference type="EMBL" id="NDL67919.1"/>
    </source>
</evidence>
<evidence type="ECO:0000256" key="6">
    <source>
        <dbReference type="ARBA" id="ARBA00044538"/>
    </source>
</evidence>
<keyword evidence="4" id="KW-0788">Thiol protease</keyword>
<dbReference type="GO" id="GO:0008234">
    <property type="term" value="F:cysteine-type peptidase activity"/>
    <property type="evidence" value="ECO:0007669"/>
    <property type="project" value="UniProtKB-KW"/>
</dbReference>
<evidence type="ECO:0000256" key="3">
    <source>
        <dbReference type="ARBA" id="ARBA00022801"/>
    </source>
</evidence>
<keyword evidence="3" id="KW-0378">Hydrolase</keyword>
<dbReference type="Gene3D" id="3.30.70.1490">
    <property type="entry name" value="Cysteine protease Prp"/>
    <property type="match status" value="1"/>
</dbReference>
<keyword evidence="8" id="KW-1185">Reference proteome</keyword>
<dbReference type="InterPro" id="IPR036764">
    <property type="entry name" value="Peptidase_Prp_sf"/>
</dbReference>
<name>A0A7X5KND4_9FIRM</name>
<dbReference type="RefSeq" id="WP_162370644.1">
    <property type="nucleotide sequence ID" value="NZ_JAAEEH010000024.1"/>
</dbReference>
<evidence type="ECO:0000256" key="2">
    <source>
        <dbReference type="ARBA" id="ARBA00022670"/>
    </source>
</evidence>
<organism evidence="7 8">
    <name type="scientific">Anaerotalea alkaliphila</name>
    <dbReference type="NCBI Taxonomy" id="2662126"/>
    <lineage>
        <taxon>Bacteria</taxon>
        <taxon>Bacillati</taxon>
        <taxon>Bacillota</taxon>
        <taxon>Clostridia</taxon>
        <taxon>Eubacteriales</taxon>
        <taxon>Anaerotalea</taxon>
    </lineage>
</organism>
<comment type="caution">
    <text evidence="7">The sequence shown here is derived from an EMBL/GenBank/DDBJ whole genome shotgun (WGS) entry which is preliminary data.</text>
</comment>
<dbReference type="Proteomes" id="UP000461585">
    <property type="component" value="Unassembled WGS sequence"/>
</dbReference>
<gene>
    <name evidence="7" type="ORF">GXN74_09220</name>
</gene>
<keyword evidence="2 7" id="KW-0645">Protease</keyword>
<dbReference type="PANTHER" id="PTHR39178">
    <property type="entry name" value="HYPOTHETICAL RIBOSOME-ASSOCIATED PROTEIN"/>
    <property type="match status" value="1"/>
</dbReference>
<dbReference type="GO" id="GO:0042254">
    <property type="term" value="P:ribosome biogenesis"/>
    <property type="evidence" value="ECO:0007669"/>
    <property type="project" value="UniProtKB-KW"/>
</dbReference>
<protein>
    <recommendedName>
        <fullName evidence="6">Ribosomal processing cysteine protease Prp</fullName>
    </recommendedName>
</protein>
<dbReference type="GO" id="GO:0006508">
    <property type="term" value="P:proteolysis"/>
    <property type="evidence" value="ECO:0007669"/>
    <property type="project" value="UniProtKB-KW"/>
</dbReference>
<evidence type="ECO:0000256" key="1">
    <source>
        <dbReference type="ARBA" id="ARBA00022517"/>
    </source>
</evidence>
<keyword evidence="1" id="KW-0690">Ribosome biogenesis</keyword>
<reference evidence="7 8" key="1">
    <citation type="submission" date="2020-01" db="EMBL/GenBank/DDBJ databases">
        <title>Anaeroalcalibacter tamaniensis gen. nov., sp. nov., moderately halophilic strictly anaerobic fermenter bacterium from mud volcano of Taman peninsula.</title>
        <authorList>
            <person name="Frolova A."/>
            <person name="Merkel A.Y."/>
            <person name="Slobodkin A.I."/>
        </authorList>
    </citation>
    <scope>NUCLEOTIDE SEQUENCE [LARGE SCALE GENOMIC DNA]</scope>
    <source>
        <strain evidence="7 8">F-3ap</strain>
    </source>
</reference>
<dbReference type="SUPFAM" id="SSF118010">
    <property type="entry name" value="TM1457-like"/>
    <property type="match status" value="1"/>
</dbReference>
<dbReference type="AlphaFoldDB" id="A0A7X5KND4"/>
<proteinExistence type="inferred from homology"/>
<comment type="similarity">
    <text evidence="5">Belongs to the Prp family.</text>
</comment>
<dbReference type="PANTHER" id="PTHR39178:SF1">
    <property type="entry name" value="RIBOSOMAL-PROCESSING CYSTEINE PROTEASE PRP"/>
    <property type="match status" value="1"/>
</dbReference>